<evidence type="ECO:0000313" key="2">
    <source>
        <dbReference type="EMBL" id="RPB00945.1"/>
    </source>
</evidence>
<keyword evidence="1" id="KW-0472">Membrane</keyword>
<name>A0A3N4K4V9_9PEZI</name>
<organism evidence="2 3">
    <name type="scientific">Choiromyces venosus 120613-1</name>
    <dbReference type="NCBI Taxonomy" id="1336337"/>
    <lineage>
        <taxon>Eukaryota</taxon>
        <taxon>Fungi</taxon>
        <taxon>Dikarya</taxon>
        <taxon>Ascomycota</taxon>
        <taxon>Pezizomycotina</taxon>
        <taxon>Pezizomycetes</taxon>
        <taxon>Pezizales</taxon>
        <taxon>Tuberaceae</taxon>
        <taxon>Choiromyces</taxon>
    </lineage>
</organism>
<evidence type="ECO:0000313" key="3">
    <source>
        <dbReference type="Proteomes" id="UP000276215"/>
    </source>
</evidence>
<proteinExistence type="predicted"/>
<accession>A0A3N4K4V9</accession>
<sequence length="82" mass="9514">MGLLAPNWLTDHAFVFLALMSWLYNLSTTRVKMLFGARIDTWTICNDITTLLEGRGRLKPVNFHFKGCRVRDDERWAPSKTV</sequence>
<evidence type="ECO:0000256" key="1">
    <source>
        <dbReference type="SAM" id="Phobius"/>
    </source>
</evidence>
<keyword evidence="3" id="KW-1185">Reference proteome</keyword>
<dbReference type="Proteomes" id="UP000276215">
    <property type="component" value="Unassembled WGS sequence"/>
</dbReference>
<gene>
    <name evidence="2" type="ORF">L873DRAFT_1804263</name>
</gene>
<feature type="transmembrane region" description="Helical" evidence="1">
    <location>
        <begin position="6"/>
        <end position="24"/>
    </location>
</feature>
<dbReference type="AlphaFoldDB" id="A0A3N4K4V9"/>
<keyword evidence="1" id="KW-1133">Transmembrane helix</keyword>
<reference evidence="2 3" key="1">
    <citation type="journal article" date="2018" name="Nat. Ecol. Evol.">
        <title>Pezizomycetes genomes reveal the molecular basis of ectomycorrhizal truffle lifestyle.</title>
        <authorList>
            <person name="Murat C."/>
            <person name="Payen T."/>
            <person name="Noel B."/>
            <person name="Kuo A."/>
            <person name="Morin E."/>
            <person name="Chen J."/>
            <person name="Kohler A."/>
            <person name="Krizsan K."/>
            <person name="Balestrini R."/>
            <person name="Da Silva C."/>
            <person name="Montanini B."/>
            <person name="Hainaut M."/>
            <person name="Levati E."/>
            <person name="Barry K.W."/>
            <person name="Belfiori B."/>
            <person name="Cichocki N."/>
            <person name="Clum A."/>
            <person name="Dockter R.B."/>
            <person name="Fauchery L."/>
            <person name="Guy J."/>
            <person name="Iotti M."/>
            <person name="Le Tacon F."/>
            <person name="Lindquist E.A."/>
            <person name="Lipzen A."/>
            <person name="Malagnac F."/>
            <person name="Mello A."/>
            <person name="Molinier V."/>
            <person name="Miyauchi S."/>
            <person name="Poulain J."/>
            <person name="Riccioni C."/>
            <person name="Rubini A."/>
            <person name="Sitrit Y."/>
            <person name="Splivallo R."/>
            <person name="Traeger S."/>
            <person name="Wang M."/>
            <person name="Zifcakova L."/>
            <person name="Wipf D."/>
            <person name="Zambonelli A."/>
            <person name="Paolocci F."/>
            <person name="Nowrousian M."/>
            <person name="Ottonello S."/>
            <person name="Baldrian P."/>
            <person name="Spatafora J.W."/>
            <person name="Henrissat B."/>
            <person name="Nagy L.G."/>
            <person name="Aury J.M."/>
            <person name="Wincker P."/>
            <person name="Grigoriev I.V."/>
            <person name="Bonfante P."/>
            <person name="Martin F.M."/>
        </authorList>
    </citation>
    <scope>NUCLEOTIDE SEQUENCE [LARGE SCALE GENOMIC DNA]</scope>
    <source>
        <strain evidence="2 3">120613-1</strain>
    </source>
</reference>
<keyword evidence="1" id="KW-0812">Transmembrane</keyword>
<dbReference type="EMBL" id="ML120376">
    <property type="protein sequence ID" value="RPB00945.1"/>
    <property type="molecule type" value="Genomic_DNA"/>
</dbReference>
<protein>
    <submittedName>
        <fullName evidence="2">Uncharacterized protein</fullName>
    </submittedName>
</protein>